<dbReference type="AlphaFoldDB" id="A0A2P4UI30"/>
<accession>A0A2P4UI30</accession>
<dbReference type="Gene3D" id="2.10.230.10">
    <property type="entry name" value="Heat shock protein DnaJ, cysteine-rich domain"/>
    <property type="match status" value="1"/>
</dbReference>
<sequence>MGKHSKPEECADCGGTGIRAETEEGTPVEAPCPVCNGSGQN</sequence>
<dbReference type="Proteomes" id="UP000242367">
    <property type="component" value="Unassembled WGS sequence"/>
</dbReference>
<gene>
    <name evidence="2" type="ORF">BTM25_33440</name>
</gene>
<feature type="region of interest" description="Disordered" evidence="1">
    <location>
        <begin position="1"/>
        <end position="41"/>
    </location>
</feature>
<organism evidence="2 3">
    <name type="scientific">Actinomadura rubteroloni</name>
    <dbReference type="NCBI Taxonomy" id="1926885"/>
    <lineage>
        <taxon>Bacteria</taxon>
        <taxon>Bacillati</taxon>
        <taxon>Actinomycetota</taxon>
        <taxon>Actinomycetes</taxon>
        <taxon>Streptosporangiales</taxon>
        <taxon>Thermomonosporaceae</taxon>
        <taxon>Actinomadura</taxon>
    </lineage>
</organism>
<comment type="caution">
    <text evidence="2">The sequence shown here is derived from an EMBL/GenBank/DDBJ whole genome shotgun (WGS) entry which is preliminary data.</text>
</comment>
<dbReference type="SUPFAM" id="SSF57938">
    <property type="entry name" value="DnaJ/Hsp40 cysteine-rich domain"/>
    <property type="match status" value="1"/>
</dbReference>
<name>A0A2P4UI30_9ACTN</name>
<dbReference type="InterPro" id="IPR036410">
    <property type="entry name" value="HSP_DnaJ_Cys-rich_dom_sf"/>
</dbReference>
<keyword evidence="3" id="KW-1185">Reference proteome</keyword>
<proteinExistence type="predicted"/>
<evidence type="ECO:0000313" key="2">
    <source>
        <dbReference type="EMBL" id="POM24710.1"/>
    </source>
</evidence>
<protein>
    <recommendedName>
        <fullName evidence="4">Molecular chaperone DnaJ</fullName>
    </recommendedName>
</protein>
<evidence type="ECO:0000313" key="3">
    <source>
        <dbReference type="Proteomes" id="UP000242367"/>
    </source>
</evidence>
<reference evidence="2 3" key="1">
    <citation type="journal article" date="2017" name="Chemistry">
        <title>Isolation, Biosynthesis and Chemical Modifications of Rubterolones A-F: Rare Tropolone Alkaloids from Actinomadura sp. 5-2.</title>
        <authorList>
            <person name="Guo H."/>
            <person name="Benndorf R."/>
            <person name="Leichnitz D."/>
            <person name="Klassen J.L."/>
            <person name="Vollmers J."/>
            <person name="Gorls H."/>
            <person name="Steinacker M."/>
            <person name="Weigel C."/>
            <person name="Dahse H.M."/>
            <person name="Kaster A.K."/>
            <person name="de Beer Z.W."/>
            <person name="Poulsen M."/>
            <person name="Beemelmanns C."/>
        </authorList>
    </citation>
    <scope>NUCLEOTIDE SEQUENCE [LARGE SCALE GENOMIC DNA]</scope>
    <source>
        <strain evidence="2 3">5-2</strain>
    </source>
</reference>
<evidence type="ECO:0000256" key="1">
    <source>
        <dbReference type="SAM" id="MobiDB-lite"/>
    </source>
</evidence>
<dbReference type="EMBL" id="MTBP01000002">
    <property type="protein sequence ID" value="POM24710.1"/>
    <property type="molecule type" value="Genomic_DNA"/>
</dbReference>
<evidence type="ECO:0008006" key="4">
    <source>
        <dbReference type="Google" id="ProtNLM"/>
    </source>
</evidence>